<keyword evidence="9" id="KW-1185">Reference proteome</keyword>
<dbReference type="Proteomes" id="UP001500975">
    <property type="component" value="Unassembled WGS sequence"/>
</dbReference>
<dbReference type="SUPFAM" id="SSF55469">
    <property type="entry name" value="FMN-dependent nitroreductase-like"/>
    <property type="match status" value="1"/>
</dbReference>
<keyword evidence="4" id="KW-0288">FMN</keyword>
<evidence type="ECO:0000313" key="9">
    <source>
        <dbReference type="Proteomes" id="UP001500975"/>
    </source>
</evidence>
<dbReference type="InterPro" id="IPR029479">
    <property type="entry name" value="Nitroreductase"/>
</dbReference>
<gene>
    <name evidence="8" type="ORF">GCM10023165_19420</name>
</gene>
<evidence type="ECO:0000256" key="5">
    <source>
        <dbReference type="ARBA" id="ARBA00023002"/>
    </source>
</evidence>
<accession>A0ABP8HJI7</accession>
<comment type="similarity">
    <text evidence="2">Belongs to the nitroreductase family.</text>
</comment>
<feature type="compositionally biased region" description="Polar residues" evidence="6">
    <location>
        <begin position="1"/>
        <end position="10"/>
    </location>
</feature>
<evidence type="ECO:0000256" key="4">
    <source>
        <dbReference type="ARBA" id="ARBA00022643"/>
    </source>
</evidence>
<organism evidence="8 9">
    <name type="scientific">Variovorax defluvii</name>
    <dbReference type="NCBI Taxonomy" id="913761"/>
    <lineage>
        <taxon>Bacteria</taxon>
        <taxon>Pseudomonadati</taxon>
        <taxon>Pseudomonadota</taxon>
        <taxon>Betaproteobacteria</taxon>
        <taxon>Burkholderiales</taxon>
        <taxon>Comamonadaceae</taxon>
        <taxon>Variovorax</taxon>
    </lineage>
</organism>
<comment type="caution">
    <text evidence="8">The sequence shown here is derived from an EMBL/GenBank/DDBJ whole genome shotgun (WGS) entry which is preliminary data.</text>
</comment>
<evidence type="ECO:0000256" key="1">
    <source>
        <dbReference type="ARBA" id="ARBA00001917"/>
    </source>
</evidence>
<reference evidence="9" key="1">
    <citation type="journal article" date="2019" name="Int. J. Syst. Evol. Microbiol.">
        <title>The Global Catalogue of Microorganisms (GCM) 10K type strain sequencing project: providing services to taxonomists for standard genome sequencing and annotation.</title>
        <authorList>
            <consortium name="The Broad Institute Genomics Platform"/>
            <consortium name="The Broad Institute Genome Sequencing Center for Infectious Disease"/>
            <person name="Wu L."/>
            <person name="Ma J."/>
        </authorList>
    </citation>
    <scope>NUCLEOTIDE SEQUENCE [LARGE SCALE GENOMIC DNA]</scope>
    <source>
        <strain evidence="9">JCM 17804</strain>
    </source>
</reference>
<evidence type="ECO:0000256" key="3">
    <source>
        <dbReference type="ARBA" id="ARBA00022630"/>
    </source>
</evidence>
<evidence type="ECO:0000256" key="6">
    <source>
        <dbReference type="SAM" id="MobiDB-lite"/>
    </source>
</evidence>
<dbReference type="PANTHER" id="PTHR43673">
    <property type="entry name" value="NAD(P)H NITROREDUCTASE YDGI-RELATED"/>
    <property type="match status" value="1"/>
</dbReference>
<dbReference type="Pfam" id="PF00881">
    <property type="entry name" value="Nitroreductase"/>
    <property type="match status" value="1"/>
</dbReference>
<keyword evidence="5" id="KW-0560">Oxidoreductase</keyword>
<feature type="domain" description="Nitroreductase" evidence="7">
    <location>
        <begin position="38"/>
        <end position="225"/>
    </location>
</feature>
<proteinExistence type="inferred from homology"/>
<evidence type="ECO:0000259" key="7">
    <source>
        <dbReference type="Pfam" id="PF00881"/>
    </source>
</evidence>
<dbReference type="CDD" id="cd02136">
    <property type="entry name" value="PnbA_NfnB-like"/>
    <property type="match status" value="1"/>
</dbReference>
<feature type="region of interest" description="Disordered" evidence="6">
    <location>
        <begin position="1"/>
        <end position="25"/>
    </location>
</feature>
<protein>
    <submittedName>
        <fullName evidence="8">Nitroreductase</fullName>
    </submittedName>
</protein>
<dbReference type="InterPro" id="IPR000415">
    <property type="entry name" value="Nitroreductase-like"/>
</dbReference>
<evidence type="ECO:0000313" key="8">
    <source>
        <dbReference type="EMBL" id="GAA4339802.1"/>
    </source>
</evidence>
<keyword evidence="3" id="KW-0285">Flavoprotein</keyword>
<sequence length="251" mass="27140">MHDGLAQSSVAGAAGPMHHRGMTNTDPVAVPAIVDAVIRSRRSVRAFLPTPVPRAVVAELLDVARSAPSNSNTQPWFVHVLAGEPKRHLCEALRRSHEADALPPSAHFPAELPQDCASRQADFGVRYYGALGIDRADAAARARQSGRNFAFFDAPVGLIFTIDRGLTRHSWADFGMFLQTLMIAARARGLDTCPQVSFVRHEPVIADLLDLPQGRTVVCGMSLGHADPEAPVNRLRMPRAAVGEFAVFRGL</sequence>
<name>A0ABP8HJI7_9BURK</name>
<dbReference type="Gene3D" id="3.40.109.10">
    <property type="entry name" value="NADH Oxidase"/>
    <property type="match status" value="1"/>
</dbReference>
<comment type="cofactor">
    <cofactor evidence="1">
        <name>FMN</name>
        <dbReference type="ChEBI" id="CHEBI:58210"/>
    </cofactor>
</comment>
<dbReference type="PANTHER" id="PTHR43673:SF2">
    <property type="entry name" value="NITROREDUCTASE"/>
    <property type="match status" value="1"/>
</dbReference>
<evidence type="ECO:0000256" key="2">
    <source>
        <dbReference type="ARBA" id="ARBA00007118"/>
    </source>
</evidence>
<dbReference type="EMBL" id="BAABGJ010000015">
    <property type="protein sequence ID" value="GAA4339802.1"/>
    <property type="molecule type" value="Genomic_DNA"/>
</dbReference>